<dbReference type="SUPFAM" id="SSF54427">
    <property type="entry name" value="NTF2-like"/>
    <property type="match status" value="1"/>
</dbReference>
<evidence type="ECO:0000313" key="3">
    <source>
        <dbReference type="Proteomes" id="UP000660680"/>
    </source>
</evidence>
<dbReference type="AlphaFoldDB" id="A0A918GNM5"/>
<protein>
    <recommendedName>
        <fullName evidence="1">SnoaL-like domain-containing protein</fullName>
    </recommendedName>
</protein>
<dbReference type="InterPro" id="IPR032710">
    <property type="entry name" value="NTF2-like_dom_sf"/>
</dbReference>
<comment type="caution">
    <text evidence="2">The sequence shown here is derived from an EMBL/GenBank/DDBJ whole genome shotgun (WGS) entry which is preliminary data.</text>
</comment>
<accession>A0A918GNM5</accession>
<reference evidence="2" key="2">
    <citation type="submission" date="2020-09" db="EMBL/GenBank/DDBJ databases">
        <authorList>
            <person name="Sun Q."/>
            <person name="Ohkuma M."/>
        </authorList>
    </citation>
    <scope>NUCLEOTIDE SEQUENCE</scope>
    <source>
        <strain evidence="2">JCM 3276</strain>
    </source>
</reference>
<evidence type="ECO:0000259" key="1">
    <source>
        <dbReference type="Pfam" id="PF12680"/>
    </source>
</evidence>
<feature type="domain" description="SnoaL-like" evidence="1">
    <location>
        <begin position="13"/>
        <end position="114"/>
    </location>
</feature>
<gene>
    <name evidence="2" type="ORF">GCM10010171_51180</name>
</gene>
<dbReference type="EMBL" id="BMRB01000005">
    <property type="protein sequence ID" value="GGS49812.1"/>
    <property type="molecule type" value="Genomic_DNA"/>
</dbReference>
<dbReference type="InterPro" id="IPR037401">
    <property type="entry name" value="SnoaL-like"/>
</dbReference>
<dbReference type="Proteomes" id="UP000660680">
    <property type="component" value="Unassembled WGS sequence"/>
</dbReference>
<name>A0A918GNM5_9PSEU</name>
<proteinExistence type="predicted"/>
<evidence type="ECO:0000313" key="2">
    <source>
        <dbReference type="EMBL" id="GGS49812.1"/>
    </source>
</evidence>
<dbReference type="Gene3D" id="3.10.450.50">
    <property type="match status" value="1"/>
</dbReference>
<reference evidence="2" key="1">
    <citation type="journal article" date="2014" name="Int. J. Syst. Evol. Microbiol.">
        <title>Complete genome sequence of Corynebacterium casei LMG S-19264T (=DSM 44701T), isolated from a smear-ripened cheese.</title>
        <authorList>
            <consortium name="US DOE Joint Genome Institute (JGI-PGF)"/>
            <person name="Walter F."/>
            <person name="Albersmeier A."/>
            <person name="Kalinowski J."/>
            <person name="Ruckert C."/>
        </authorList>
    </citation>
    <scope>NUCLEOTIDE SEQUENCE</scope>
    <source>
        <strain evidence="2">JCM 3276</strain>
    </source>
</reference>
<dbReference type="RefSeq" id="WP_189213130.1">
    <property type="nucleotide sequence ID" value="NZ_BMRB01000005.1"/>
</dbReference>
<dbReference type="Pfam" id="PF12680">
    <property type="entry name" value="SnoaL_2"/>
    <property type="match status" value="1"/>
</dbReference>
<keyword evidence="3" id="KW-1185">Reference proteome</keyword>
<sequence length="141" mass="15473">MTTAVQSIEQFADAYLSALESRDLDGVLALFAEDGQVHSPLYGPRPAEQFYTQLFEDSYSSSLTLIGTMSGSAADGDPLVSLWFYYDWTLVDGTSAPFDVVDVFQFDEEGKAKRLYIVYDTVEVRAAFEASTGGESYRAGS</sequence>
<organism evidence="2 3">
    <name type="scientific">Actinokineospora fastidiosa</name>
    <dbReference type="NCBI Taxonomy" id="1816"/>
    <lineage>
        <taxon>Bacteria</taxon>
        <taxon>Bacillati</taxon>
        <taxon>Actinomycetota</taxon>
        <taxon>Actinomycetes</taxon>
        <taxon>Pseudonocardiales</taxon>
        <taxon>Pseudonocardiaceae</taxon>
        <taxon>Actinokineospora</taxon>
    </lineage>
</organism>